<dbReference type="Proteomes" id="UP000228765">
    <property type="component" value="Segment"/>
</dbReference>
<dbReference type="InterPro" id="IPR020449">
    <property type="entry name" value="Tscrpt_reg_AraC-type_HTH"/>
</dbReference>
<evidence type="ECO:0000256" key="1">
    <source>
        <dbReference type="ARBA" id="ARBA00023015"/>
    </source>
</evidence>
<dbReference type="PROSITE" id="PS01124">
    <property type="entry name" value="HTH_ARAC_FAMILY_2"/>
    <property type="match status" value="1"/>
</dbReference>
<dbReference type="Gene3D" id="1.10.10.60">
    <property type="entry name" value="Homeodomain-like"/>
    <property type="match status" value="2"/>
</dbReference>
<dbReference type="PANTHER" id="PTHR46796:SF6">
    <property type="entry name" value="ARAC SUBFAMILY"/>
    <property type="match status" value="1"/>
</dbReference>
<evidence type="ECO:0000256" key="3">
    <source>
        <dbReference type="ARBA" id="ARBA00023163"/>
    </source>
</evidence>
<dbReference type="PRINTS" id="PR00032">
    <property type="entry name" value="HTHARAC"/>
</dbReference>
<dbReference type="PANTHER" id="PTHR46796">
    <property type="entry name" value="HTH-TYPE TRANSCRIPTIONAL ACTIVATOR RHAS-RELATED"/>
    <property type="match status" value="1"/>
</dbReference>
<dbReference type="GO" id="GO:0003700">
    <property type="term" value="F:DNA-binding transcription factor activity"/>
    <property type="evidence" value="ECO:0007669"/>
    <property type="project" value="InterPro"/>
</dbReference>
<keyword evidence="2" id="KW-0238">DNA-binding</keyword>
<protein>
    <submittedName>
        <fullName evidence="5">AraC family transcriptional regulator</fullName>
    </submittedName>
</protein>
<proteinExistence type="predicted"/>
<dbReference type="InterPro" id="IPR009057">
    <property type="entry name" value="Homeodomain-like_sf"/>
</dbReference>
<dbReference type="InterPro" id="IPR050204">
    <property type="entry name" value="AraC_XylS_family_regulators"/>
</dbReference>
<feature type="domain" description="HTH araC/xylS-type" evidence="4">
    <location>
        <begin position="88"/>
        <end position="186"/>
    </location>
</feature>
<organism evidence="5 6">
    <name type="scientific">Bordetella phage vB_BbrM_PHB04</name>
    <dbReference type="NCBI Taxonomy" id="2029657"/>
    <lineage>
        <taxon>Viruses</taxon>
        <taxon>Duplodnaviria</taxon>
        <taxon>Heunggongvirae</taxon>
        <taxon>Uroviricota</taxon>
        <taxon>Caudoviricetes</taxon>
        <taxon>Phabquatrovirus</taxon>
        <taxon>Phabquatrovirus PHB04</taxon>
    </lineage>
</organism>
<dbReference type="SUPFAM" id="SSF46689">
    <property type="entry name" value="Homeodomain-like"/>
    <property type="match status" value="2"/>
</dbReference>
<dbReference type="EMBL" id="MF663786">
    <property type="protein sequence ID" value="ATI15666.1"/>
    <property type="molecule type" value="Genomic_DNA"/>
</dbReference>
<dbReference type="SMART" id="SM00342">
    <property type="entry name" value="HTH_ARAC"/>
    <property type="match status" value="1"/>
</dbReference>
<dbReference type="GeneID" id="54982922"/>
<keyword evidence="6" id="KW-1185">Reference proteome</keyword>
<accession>A0A291LAM3</accession>
<keyword evidence="3" id="KW-0804">Transcription</keyword>
<dbReference type="InterPro" id="IPR018060">
    <property type="entry name" value="HTH_AraC"/>
</dbReference>
<evidence type="ECO:0000259" key="4">
    <source>
        <dbReference type="PROSITE" id="PS01124"/>
    </source>
</evidence>
<dbReference type="Pfam" id="PF12833">
    <property type="entry name" value="HTH_18"/>
    <property type="match status" value="1"/>
</dbReference>
<dbReference type="KEGG" id="vg:54982922"/>
<name>A0A291LAM3_9CAUD</name>
<evidence type="ECO:0000256" key="2">
    <source>
        <dbReference type="ARBA" id="ARBA00023125"/>
    </source>
</evidence>
<dbReference type="RefSeq" id="YP_009792714.1">
    <property type="nucleotide sequence ID" value="NC_047861.1"/>
</dbReference>
<reference evidence="5 6" key="1">
    <citation type="submission" date="2017-08" db="EMBL/GenBank/DDBJ databases">
        <title>Complete genome sequence of a novel bacteriophage infecting Bordetella bronchiseptica.</title>
        <authorList>
            <person name="Chen Y."/>
            <person name="Song J."/>
            <person name="Wu B."/>
        </authorList>
    </citation>
    <scope>NUCLEOTIDE SEQUENCE [LARGE SCALE GENOMIC DNA]</scope>
</reference>
<keyword evidence="1" id="KW-0805">Transcription regulation</keyword>
<evidence type="ECO:0000313" key="6">
    <source>
        <dbReference type="Proteomes" id="UP000228765"/>
    </source>
</evidence>
<evidence type="ECO:0000313" key="5">
    <source>
        <dbReference type="EMBL" id="ATI15666.1"/>
    </source>
</evidence>
<sequence length="199" mass="21977">MIRVNDEAFKRATSCDLQYDSAELRYVGMSNPIVSRIATTVAISLVQHPPCALLVDSLATTLSIAVLNEITGRPRKEMSGALCPKRKQRVIEYIEANIGDPITLSELASVAALSPHHFSRSFRRTFGVSPVRYVWTRRIDMAKRLMRYSALPLAAVALTCGFSSQSHFSTAFRVATGVTPAAYMRTITDIARPRDSRAT</sequence>
<dbReference type="GO" id="GO:0043565">
    <property type="term" value="F:sequence-specific DNA binding"/>
    <property type="evidence" value="ECO:0007669"/>
    <property type="project" value="InterPro"/>
</dbReference>